<keyword evidence="2" id="KW-1133">Transmembrane helix</keyword>
<feature type="transmembrane region" description="Helical" evidence="2">
    <location>
        <begin position="251"/>
        <end position="276"/>
    </location>
</feature>
<proteinExistence type="predicted"/>
<keyword evidence="2" id="KW-0812">Transmembrane</keyword>
<feature type="compositionally biased region" description="Polar residues" evidence="1">
    <location>
        <begin position="352"/>
        <end position="382"/>
    </location>
</feature>
<reference evidence="3" key="1">
    <citation type="journal article" date="2020" name="Stud. Mycol.">
        <title>101 Dothideomycetes genomes: a test case for predicting lifestyles and emergence of pathogens.</title>
        <authorList>
            <person name="Haridas S."/>
            <person name="Albert R."/>
            <person name="Binder M."/>
            <person name="Bloem J."/>
            <person name="Labutti K."/>
            <person name="Salamov A."/>
            <person name="Andreopoulos B."/>
            <person name="Baker S."/>
            <person name="Barry K."/>
            <person name="Bills G."/>
            <person name="Bluhm B."/>
            <person name="Cannon C."/>
            <person name="Castanera R."/>
            <person name="Culley D."/>
            <person name="Daum C."/>
            <person name="Ezra D."/>
            <person name="Gonzalez J."/>
            <person name="Henrissat B."/>
            <person name="Kuo A."/>
            <person name="Liang C."/>
            <person name="Lipzen A."/>
            <person name="Lutzoni F."/>
            <person name="Magnuson J."/>
            <person name="Mondo S."/>
            <person name="Nolan M."/>
            <person name="Ohm R."/>
            <person name="Pangilinan J."/>
            <person name="Park H.-J."/>
            <person name="Ramirez L."/>
            <person name="Alfaro M."/>
            <person name="Sun H."/>
            <person name="Tritt A."/>
            <person name="Yoshinaga Y."/>
            <person name="Zwiers L.-H."/>
            <person name="Turgeon B."/>
            <person name="Goodwin S."/>
            <person name="Spatafora J."/>
            <person name="Crous P."/>
            <person name="Grigoriev I."/>
        </authorList>
    </citation>
    <scope>NUCLEOTIDE SEQUENCE</scope>
    <source>
        <strain evidence="3">CBS 473.64</strain>
    </source>
</reference>
<evidence type="ECO:0000313" key="3">
    <source>
        <dbReference type="EMBL" id="KAF2640477.1"/>
    </source>
</evidence>
<dbReference type="OrthoDB" id="4941332at2759"/>
<dbReference type="EMBL" id="MU006784">
    <property type="protein sequence ID" value="KAF2640477.1"/>
    <property type="molecule type" value="Genomic_DNA"/>
</dbReference>
<evidence type="ECO:0000256" key="2">
    <source>
        <dbReference type="SAM" id="Phobius"/>
    </source>
</evidence>
<feature type="compositionally biased region" description="Basic and acidic residues" evidence="1">
    <location>
        <begin position="322"/>
        <end position="333"/>
    </location>
</feature>
<feature type="region of interest" description="Disordered" evidence="1">
    <location>
        <begin position="350"/>
        <end position="382"/>
    </location>
</feature>
<feature type="region of interest" description="Disordered" evidence="1">
    <location>
        <begin position="301"/>
        <end position="333"/>
    </location>
</feature>
<feature type="transmembrane region" description="Helical" evidence="2">
    <location>
        <begin position="118"/>
        <end position="141"/>
    </location>
</feature>
<evidence type="ECO:0000256" key="1">
    <source>
        <dbReference type="SAM" id="MobiDB-lite"/>
    </source>
</evidence>
<keyword evidence="4" id="KW-1185">Reference proteome</keyword>
<evidence type="ECO:0000313" key="4">
    <source>
        <dbReference type="Proteomes" id="UP000799753"/>
    </source>
</evidence>
<accession>A0A6A6RZF1</accession>
<feature type="transmembrane region" description="Helical" evidence="2">
    <location>
        <begin position="213"/>
        <end position="239"/>
    </location>
</feature>
<feature type="transmembrane region" description="Helical" evidence="2">
    <location>
        <begin position="86"/>
        <end position="106"/>
    </location>
</feature>
<dbReference type="AlphaFoldDB" id="A0A6A6RZF1"/>
<name>A0A6A6RZF1_9PLEO</name>
<protein>
    <submittedName>
        <fullName evidence="3">Uncharacterized protein</fullName>
    </submittedName>
</protein>
<sequence>MSGIEAAGVVLGILPFMASARESEARISTQIARFRAHIARNGIVMTFYLHILFPDALFVMERVERYVLTASDQEVVAFMKSYNSSFNMIGVAGAIIAQVAISALSLTNLESSHWTGTAFFITSLVTGALSVFFSCAVSPAFHGLHSAEDIKDFLTKPTPSNKDVEEADGDNPSLSFRQIASISPSMSAARSVQLRHHFAATELQKWKAASPHAAVMLVVPMTLLKVALNTFLIGLGIYLGKLCTAKIIPSYGTGSVGILVFYIVSTLSGIAMYYVAQNYKYLERARLERWHKQKDDLGLNEVVPRPVNPDVMASSGHQPDLNSREQHRTGKSAVEHDDAAVLEEIYSPMDEQGQQSITASRQSDPAHNNDLSTKDGSTNTIGLNGDVRHLLKELLDSQEESLRINKRLLEALSRE</sequence>
<dbReference type="Proteomes" id="UP000799753">
    <property type="component" value="Unassembled WGS sequence"/>
</dbReference>
<organism evidence="3 4">
    <name type="scientific">Massarina eburnea CBS 473.64</name>
    <dbReference type="NCBI Taxonomy" id="1395130"/>
    <lineage>
        <taxon>Eukaryota</taxon>
        <taxon>Fungi</taxon>
        <taxon>Dikarya</taxon>
        <taxon>Ascomycota</taxon>
        <taxon>Pezizomycotina</taxon>
        <taxon>Dothideomycetes</taxon>
        <taxon>Pleosporomycetidae</taxon>
        <taxon>Pleosporales</taxon>
        <taxon>Massarineae</taxon>
        <taxon>Massarinaceae</taxon>
        <taxon>Massarina</taxon>
    </lineage>
</organism>
<keyword evidence="2" id="KW-0472">Membrane</keyword>
<gene>
    <name evidence="3" type="ORF">P280DRAFT_543199</name>
</gene>